<evidence type="ECO:0000313" key="1">
    <source>
        <dbReference type="EMBL" id="ADO35923.1"/>
    </source>
</evidence>
<name>E3GJL5_9FIRM</name>
<keyword evidence="2" id="KW-1185">Reference proteome</keyword>
<evidence type="ECO:0000313" key="2">
    <source>
        <dbReference type="Proteomes" id="UP000006873"/>
    </source>
</evidence>
<dbReference type="HOGENOM" id="CLU_2989961_0_0_9"/>
<reference evidence="1 2" key="2">
    <citation type="journal article" date="2011" name="J. Bacteriol.">
        <title>Complete genome sequence of a carbon monoxide-utilizing acetogen, Eubacterium limosum KIST612.</title>
        <authorList>
            <person name="Roh H."/>
            <person name="Ko H.J."/>
            <person name="Kim D."/>
            <person name="Choi D.G."/>
            <person name="Park S."/>
            <person name="Kim S."/>
            <person name="Chang I.S."/>
            <person name="Choi I.G."/>
        </authorList>
    </citation>
    <scope>NUCLEOTIDE SEQUENCE [LARGE SCALE GENOMIC DNA]</scope>
    <source>
        <strain evidence="1 2">KIST612</strain>
    </source>
</reference>
<dbReference type="KEGG" id="elm:ELI_0911"/>
<organism evidence="1 2">
    <name type="scientific">Eubacterium callanderi</name>
    <dbReference type="NCBI Taxonomy" id="53442"/>
    <lineage>
        <taxon>Bacteria</taxon>
        <taxon>Bacillati</taxon>
        <taxon>Bacillota</taxon>
        <taxon>Clostridia</taxon>
        <taxon>Eubacteriales</taxon>
        <taxon>Eubacteriaceae</taxon>
        <taxon>Eubacterium</taxon>
    </lineage>
</organism>
<dbReference type="EMBL" id="CP002273">
    <property type="protein sequence ID" value="ADO35923.1"/>
    <property type="molecule type" value="Genomic_DNA"/>
</dbReference>
<reference key="1">
    <citation type="submission" date="2010-09" db="EMBL/GenBank/DDBJ databases">
        <authorList>
            <person name="Roh H."/>
            <person name="Ko H.-J."/>
            <person name="Kim D."/>
            <person name="Choi D.G."/>
            <person name="Park S."/>
            <person name="Kim S."/>
            <person name="Kim K.H."/>
            <person name="Chang I.S."/>
            <person name="Choi I.-G."/>
        </authorList>
    </citation>
    <scope>NUCLEOTIDE SEQUENCE</scope>
    <source>
        <strain>KIST612</strain>
    </source>
</reference>
<accession>E3GJL5</accession>
<sequence>MSSLTGSACALHCGHSLKPPQRGNMNNRNDLTELVFWTGSFFMPAFGYIDSKSEIFR</sequence>
<dbReference type="AlphaFoldDB" id="E3GJL5"/>
<gene>
    <name evidence="1" type="ordered locus">ELI_0911</name>
</gene>
<dbReference type="Proteomes" id="UP000006873">
    <property type="component" value="Chromosome"/>
</dbReference>
<proteinExistence type="predicted"/>
<protein>
    <submittedName>
        <fullName evidence="1">Uncharacterized protein</fullName>
    </submittedName>
</protein>